<dbReference type="Gene3D" id="3.90.76.10">
    <property type="entry name" value="Dipeptide-binding Protein, Domain 1"/>
    <property type="match status" value="1"/>
</dbReference>
<evidence type="ECO:0000256" key="2">
    <source>
        <dbReference type="ARBA" id="ARBA00022448"/>
    </source>
</evidence>
<dbReference type="GO" id="GO:0030288">
    <property type="term" value="C:outer membrane-bounded periplasmic space"/>
    <property type="evidence" value="ECO:0007669"/>
    <property type="project" value="UniProtKB-ARBA"/>
</dbReference>
<dbReference type="PANTHER" id="PTHR30290:SF9">
    <property type="entry name" value="OLIGOPEPTIDE-BINDING PROTEIN APPA"/>
    <property type="match status" value="1"/>
</dbReference>
<dbReference type="GO" id="GO:0043190">
    <property type="term" value="C:ATP-binding cassette (ABC) transporter complex"/>
    <property type="evidence" value="ECO:0007669"/>
    <property type="project" value="InterPro"/>
</dbReference>
<keyword evidence="7" id="KW-1185">Reference proteome</keyword>
<evidence type="ECO:0000256" key="4">
    <source>
        <dbReference type="SAM" id="SignalP"/>
    </source>
</evidence>
<feature type="chain" id="PRO_5020296125" evidence="4">
    <location>
        <begin position="43"/>
        <end position="514"/>
    </location>
</feature>
<keyword evidence="3 4" id="KW-0732">Signal</keyword>
<dbReference type="RefSeq" id="WP_132925663.1">
    <property type="nucleotide sequence ID" value="NZ_SJOI01000001.1"/>
</dbReference>
<dbReference type="EMBL" id="SJOI01000001">
    <property type="protein sequence ID" value="TCL06337.1"/>
    <property type="molecule type" value="Genomic_DNA"/>
</dbReference>
<dbReference type="Proteomes" id="UP000294555">
    <property type="component" value="Unassembled WGS sequence"/>
</dbReference>
<comment type="similarity">
    <text evidence="1">Belongs to the bacterial solute-binding protein 5 family.</text>
</comment>
<reference evidence="6 7" key="1">
    <citation type="submission" date="2019-02" db="EMBL/GenBank/DDBJ databases">
        <title>Investigation of anaerobic lignin degradation for improved lignocellulosic biofuels.</title>
        <authorList>
            <person name="Deangelis K."/>
        </authorList>
    </citation>
    <scope>NUCLEOTIDE SEQUENCE [LARGE SCALE GENOMIC DNA]</scope>
    <source>
        <strain evidence="6 7">159R</strain>
    </source>
</reference>
<name>A0A4R1NH17_9GAMM</name>
<dbReference type="AlphaFoldDB" id="A0A4R1NH17"/>
<organism evidence="6 7">
    <name type="scientific">Sodalis ligni</name>
    <dbReference type="NCBI Taxonomy" id="2697027"/>
    <lineage>
        <taxon>Bacteria</taxon>
        <taxon>Pseudomonadati</taxon>
        <taxon>Pseudomonadota</taxon>
        <taxon>Gammaproteobacteria</taxon>
        <taxon>Enterobacterales</taxon>
        <taxon>Bruguierivoracaceae</taxon>
        <taxon>Sodalis</taxon>
    </lineage>
</organism>
<accession>A0A4R1NH17</accession>
<comment type="caution">
    <text evidence="6">The sequence shown here is derived from an EMBL/GenBank/DDBJ whole genome shotgun (WGS) entry which is preliminary data.</text>
</comment>
<dbReference type="GO" id="GO:1904680">
    <property type="term" value="F:peptide transmembrane transporter activity"/>
    <property type="evidence" value="ECO:0007669"/>
    <property type="project" value="TreeGrafter"/>
</dbReference>
<proteinExistence type="inferred from homology"/>
<dbReference type="Gene3D" id="3.10.105.10">
    <property type="entry name" value="Dipeptide-binding Protein, Domain 3"/>
    <property type="match status" value="1"/>
</dbReference>
<sequence length="514" mass="57185">MRHLLRQILLAPVGKSGMHTSRMRGWLFALMMFNAVPASALADTVNIALSAGLTTLDPQQATVVQTDLSVISHIYTPLVVRNADLSIIGVAATSWKALDDRTWDIKLRPGILFTNGKPLDAAVVKWNFDHLLDPNHKTRVKEWYSLIDHVDVVAPDEVKIVTSAPFPGLIAQLSMFFLMEPTWTAAHDPGREAMGSGPYQLAQYVPGERVVLTPNPHYFGPKAAHDQVIFRMISEPAVRVSALLSGELDLALDIPPTDIDRINKSSVAHAGWGESSRAMIIKLNSLKKPFADNLKLRQAMNYAIDRQGIIDAIYNGHGAMSKGQLLSPMYFGYNDKLQPYPYDPDKARQLIAQSGLPQPISFELQVPLGRYLLSQEIGQIIAAQLQDVGLDVKIKEMEYANWSNAYTRGDMGQASFLGQAWPTLDADGLLGLYLPTDPGAYWKDPAFADLVLKARSTVDRQKRIVYYQQATARMRDQAPVVFLFNQPLTYATSNKFSWKVRGDDWVRVDDLVAK</sequence>
<dbReference type="SUPFAM" id="SSF53850">
    <property type="entry name" value="Periplasmic binding protein-like II"/>
    <property type="match status" value="1"/>
</dbReference>
<gene>
    <name evidence="6" type="ORF">EZJ58_4588</name>
</gene>
<feature type="signal peptide" evidence="4">
    <location>
        <begin position="1"/>
        <end position="42"/>
    </location>
</feature>
<evidence type="ECO:0000313" key="7">
    <source>
        <dbReference type="Proteomes" id="UP000294555"/>
    </source>
</evidence>
<dbReference type="InterPro" id="IPR000914">
    <property type="entry name" value="SBP_5_dom"/>
</dbReference>
<feature type="domain" description="Solute-binding protein family 5" evidence="5">
    <location>
        <begin position="89"/>
        <end position="434"/>
    </location>
</feature>
<protein>
    <submittedName>
        <fullName evidence="6">Peptide/nickel transport system substrate-binding protein</fullName>
    </submittedName>
</protein>
<evidence type="ECO:0000259" key="5">
    <source>
        <dbReference type="Pfam" id="PF00496"/>
    </source>
</evidence>
<dbReference type="OrthoDB" id="9801912at2"/>
<dbReference type="InterPro" id="IPR039424">
    <property type="entry name" value="SBP_5"/>
</dbReference>
<evidence type="ECO:0000256" key="1">
    <source>
        <dbReference type="ARBA" id="ARBA00005695"/>
    </source>
</evidence>
<dbReference type="PANTHER" id="PTHR30290">
    <property type="entry name" value="PERIPLASMIC BINDING COMPONENT OF ABC TRANSPORTER"/>
    <property type="match status" value="1"/>
</dbReference>
<evidence type="ECO:0000256" key="3">
    <source>
        <dbReference type="ARBA" id="ARBA00022729"/>
    </source>
</evidence>
<evidence type="ECO:0000313" key="6">
    <source>
        <dbReference type="EMBL" id="TCL06337.1"/>
    </source>
</evidence>
<dbReference type="PIRSF" id="PIRSF002741">
    <property type="entry name" value="MppA"/>
    <property type="match status" value="1"/>
</dbReference>
<dbReference type="Gene3D" id="3.40.190.10">
    <property type="entry name" value="Periplasmic binding protein-like II"/>
    <property type="match status" value="1"/>
</dbReference>
<dbReference type="GO" id="GO:0015833">
    <property type="term" value="P:peptide transport"/>
    <property type="evidence" value="ECO:0007669"/>
    <property type="project" value="TreeGrafter"/>
</dbReference>
<dbReference type="Pfam" id="PF00496">
    <property type="entry name" value="SBP_bac_5"/>
    <property type="match status" value="1"/>
</dbReference>
<keyword evidence="2" id="KW-0813">Transport</keyword>
<dbReference type="InterPro" id="IPR030678">
    <property type="entry name" value="Peptide/Ni-bd"/>
</dbReference>